<dbReference type="Proteomes" id="UP001226389">
    <property type="component" value="Unassembled WGS sequence"/>
</dbReference>
<organism evidence="1 2">
    <name type="scientific">Pseudarthrobacter defluvii</name>
    <dbReference type="NCBI Taxonomy" id="410837"/>
    <lineage>
        <taxon>Bacteria</taxon>
        <taxon>Bacillati</taxon>
        <taxon>Actinomycetota</taxon>
        <taxon>Actinomycetes</taxon>
        <taxon>Micrococcales</taxon>
        <taxon>Micrococcaceae</taxon>
        <taxon>Pseudarthrobacter</taxon>
    </lineage>
</organism>
<protein>
    <submittedName>
        <fullName evidence="1">Uncharacterized protein</fullName>
    </submittedName>
</protein>
<reference evidence="1 2" key="1">
    <citation type="submission" date="2023-07" db="EMBL/GenBank/DDBJ databases">
        <title>Sorghum-associated microbial communities from plants grown in Nebraska, USA.</title>
        <authorList>
            <person name="Schachtman D."/>
        </authorList>
    </citation>
    <scope>NUCLEOTIDE SEQUENCE [LARGE SCALE GENOMIC DNA]</scope>
    <source>
        <strain evidence="1 2">DS994</strain>
    </source>
</reference>
<evidence type="ECO:0000313" key="1">
    <source>
        <dbReference type="EMBL" id="MDQ0119248.1"/>
    </source>
</evidence>
<gene>
    <name evidence="1" type="ORF">J2T22_002435</name>
</gene>
<accession>A0ABT9UHY6</accession>
<proteinExistence type="predicted"/>
<sequence>MRELPRPHTCPHSTATCPACRSEMRDEALRQAPGRPIILLRPAPVTVRSLPANALAYTVTDVLIEWDADMDYHLRWEASWLVHRVQAAHKDRRLQEAV</sequence>
<dbReference type="RefSeq" id="WP_307490695.1">
    <property type="nucleotide sequence ID" value="NZ_JAUSSY010000007.1"/>
</dbReference>
<evidence type="ECO:0000313" key="2">
    <source>
        <dbReference type="Proteomes" id="UP001226389"/>
    </source>
</evidence>
<comment type="caution">
    <text evidence="1">The sequence shown here is derived from an EMBL/GenBank/DDBJ whole genome shotgun (WGS) entry which is preliminary data.</text>
</comment>
<name>A0ABT9UHY6_9MICC</name>
<dbReference type="EMBL" id="JAUSSY010000007">
    <property type="protein sequence ID" value="MDQ0119248.1"/>
    <property type="molecule type" value="Genomic_DNA"/>
</dbReference>
<keyword evidence="2" id="KW-1185">Reference proteome</keyword>